<comment type="caution">
    <text evidence="1">The sequence shown here is derived from an EMBL/GenBank/DDBJ whole genome shotgun (WGS) entry which is preliminary data.</text>
</comment>
<name>A0A256H086_9HYPH</name>
<organism evidence="1 2">
    <name type="scientific">Brucella lupini</name>
    <dbReference type="NCBI Taxonomy" id="255457"/>
    <lineage>
        <taxon>Bacteria</taxon>
        <taxon>Pseudomonadati</taxon>
        <taxon>Pseudomonadota</taxon>
        <taxon>Alphaproteobacteria</taxon>
        <taxon>Hyphomicrobiales</taxon>
        <taxon>Brucellaceae</taxon>
        <taxon>Brucella/Ochrobactrum group</taxon>
        <taxon>Brucella</taxon>
    </lineage>
</organism>
<dbReference type="EMBL" id="NNRN01000006">
    <property type="protein sequence ID" value="OYR32857.1"/>
    <property type="molecule type" value="Genomic_DNA"/>
</dbReference>
<sequence length="37" mass="4313">MIPKSGNRFSDKIMLKQKLGAKRRYTYKHPALGEYVS</sequence>
<proteinExistence type="predicted"/>
<dbReference type="Proteomes" id="UP000216363">
    <property type="component" value="Unassembled WGS sequence"/>
</dbReference>
<dbReference type="AlphaFoldDB" id="A0A256H086"/>
<accession>A0A256H086</accession>
<reference evidence="1 2" key="1">
    <citation type="submission" date="2017-07" db="EMBL/GenBank/DDBJ databases">
        <title>Draft genome of Ochrobactrum lupini type strain LUP21.</title>
        <authorList>
            <person name="Krzyzanowska D.M."/>
            <person name="Jafra S."/>
        </authorList>
    </citation>
    <scope>NUCLEOTIDE SEQUENCE [LARGE SCALE GENOMIC DNA]</scope>
    <source>
        <strain evidence="1 2">LUP21</strain>
    </source>
</reference>
<evidence type="ECO:0000313" key="2">
    <source>
        <dbReference type="Proteomes" id="UP000216363"/>
    </source>
</evidence>
<protein>
    <submittedName>
        <fullName evidence="1">Uncharacterized protein</fullName>
    </submittedName>
</protein>
<evidence type="ECO:0000313" key="1">
    <source>
        <dbReference type="EMBL" id="OYR32857.1"/>
    </source>
</evidence>
<gene>
    <name evidence="1" type="ORF">CES86_5403</name>
</gene>